<evidence type="ECO:0000256" key="4">
    <source>
        <dbReference type="ARBA" id="ARBA00022679"/>
    </source>
</evidence>
<evidence type="ECO:0000256" key="2">
    <source>
        <dbReference type="ARBA" id="ARBA00022475"/>
    </source>
</evidence>
<dbReference type="GO" id="GO:0005886">
    <property type="term" value="C:plasma membrane"/>
    <property type="evidence" value="ECO:0007669"/>
    <property type="project" value="UniProtKB-SubCell"/>
</dbReference>
<dbReference type="CDD" id="cd09110">
    <property type="entry name" value="PLDc_CLS_1"/>
    <property type="match status" value="1"/>
</dbReference>
<name>A0A161U3L7_9FLAO</name>
<dbReference type="GO" id="GO:0032049">
    <property type="term" value="P:cardiolipin biosynthetic process"/>
    <property type="evidence" value="ECO:0007669"/>
    <property type="project" value="UniProtKB-UniRule"/>
</dbReference>
<feature type="active site" evidence="12">
    <location>
        <position position="231"/>
    </location>
</feature>
<dbReference type="PROSITE" id="PS50035">
    <property type="entry name" value="PLD"/>
    <property type="match status" value="2"/>
</dbReference>
<dbReference type="PANTHER" id="PTHR21248:SF22">
    <property type="entry name" value="PHOSPHOLIPASE D"/>
    <property type="match status" value="1"/>
</dbReference>
<dbReference type="InterPro" id="IPR022924">
    <property type="entry name" value="Cardiolipin_synthase"/>
</dbReference>
<reference evidence="15 16" key="1">
    <citation type="submission" date="2016-01" db="EMBL/GenBank/DDBJ databases">
        <title>Whole genome sequencing of Myroides marinus L41.</title>
        <authorList>
            <person name="Hong K.W."/>
        </authorList>
    </citation>
    <scope>NUCLEOTIDE SEQUENCE [LARGE SCALE GENOMIC DNA]</scope>
    <source>
        <strain evidence="15 16">L41</strain>
    </source>
</reference>
<evidence type="ECO:0000313" key="15">
    <source>
        <dbReference type="EMBL" id="KZE79806.1"/>
    </source>
</evidence>
<keyword evidence="6" id="KW-0677">Repeat</keyword>
<evidence type="ECO:0000256" key="13">
    <source>
        <dbReference type="NCBIfam" id="TIGR04265"/>
    </source>
</evidence>
<comment type="similarity">
    <text evidence="12">Belongs to the phospholipase D family. Cardiolipin synthase subfamily.</text>
</comment>
<dbReference type="NCBIfam" id="TIGR04265">
    <property type="entry name" value="bac_cardiolipin"/>
    <property type="match status" value="1"/>
</dbReference>
<evidence type="ECO:0000256" key="5">
    <source>
        <dbReference type="ARBA" id="ARBA00022692"/>
    </source>
</evidence>
<evidence type="ECO:0000256" key="10">
    <source>
        <dbReference type="ARBA" id="ARBA00023209"/>
    </source>
</evidence>
<dbReference type="InterPro" id="IPR025202">
    <property type="entry name" value="PLD-like_dom"/>
</dbReference>
<keyword evidence="4 12" id="KW-0808">Transferase</keyword>
<evidence type="ECO:0000256" key="11">
    <source>
        <dbReference type="ARBA" id="ARBA00023264"/>
    </source>
</evidence>
<organism evidence="15 16">
    <name type="scientific">Myroides marinus</name>
    <dbReference type="NCBI Taxonomy" id="703342"/>
    <lineage>
        <taxon>Bacteria</taxon>
        <taxon>Pseudomonadati</taxon>
        <taxon>Bacteroidota</taxon>
        <taxon>Flavobacteriia</taxon>
        <taxon>Flavobacteriales</taxon>
        <taxon>Flavobacteriaceae</taxon>
        <taxon>Myroides</taxon>
    </lineage>
</organism>
<keyword evidence="9 12" id="KW-0472">Membrane</keyword>
<feature type="transmembrane region" description="Helical" evidence="12">
    <location>
        <begin position="42"/>
        <end position="63"/>
    </location>
</feature>
<dbReference type="OrthoDB" id="9762009at2"/>
<evidence type="ECO:0000256" key="9">
    <source>
        <dbReference type="ARBA" id="ARBA00023136"/>
    </source>
</evidence>
<dbReference type="SMART" id="SM00155">
    <property type="entry name" value="PLDc"/>
    <property type="match status" value="2"/>
</dbReference>
<sequence length="492" mass="57262">MFLRLQSDWFIYLEIVYFIIAIAVAVRIIYDTDSISKTLSYLLLVFFVPIFGMIFYFSFGINYRKRKMYSKKLKVNDEYSNKLTKRLSDIHLNQKQQGNAVIERNSSFIKMLSSATMGEGPLLTNNKAEILENGEEFFPRLLEDLRAAKNTIHIEYYIYENNEIGKQIEEVLIQKAKEGVKVRFIYDDFGCKSIRKNIVRNLRANGIEAFAFNEIILLAFANRMNYRNHRKIVVIDGRIAYTGGINISDRYDNRKKDSNEYFWRDTHMRIEGSGAYGLQYIFLADWNFCSKQDLAFNEEYFPILDNEEIGEVPLQVISSGPDSDVPSILYSVLKAIQTADKEICITTPYYIPDESLQLAIKMASLSGKKVKMILPGITDSNIVKWASESYFQELLEFGVEIYLYKKGFIHAKTFVTDSGISSIGTCNLDHRSFDLNFEVNVVVYDESFAKKMKSMFDRDCKDSIKLELHRWNKRSWKQRLKNSFIRLFSPLL</sequence>
<dbReference type="EMBL" id="LQNU01000059">
    <property type="protein sequence ID" value="KZE79806.1"/>
    <property type="molecule type" value="Genomic_DNA"/>
</dbReference>
<keyword evidence="2 12" id="KW-1003">Cell membrane</keyword>
<evidence type="ECO:0000256" key="7">
    <source>
        <dbReference type="ARBA" id="ARBA00022989"/>
    </source>
</evidence>
<feature type="transmembrane region" description="Helical" evidence="12">
    <location>
        <begin position="9"/>
        <end position="30"/>
    </location>
</feature>
<dbReference type="Pfam" id="PF13396">
    <property type="entry name" value="PLDc_N"/>
    <property type="match status" value="1"/>
</dbReference>
<dbReference type="AlphaFoldDB" id="A0A161U3L7"/>
<feature type="domain" description="PLD phosphodiesterase" evidence="14">
    <location>
        <begin position="405"/>
        <end position="432"/>
    </location>
</feature>
<evidence type="ECO:0000259" key="14">
    <source>
        <dbReference type="PROSITE" id="PS50035"/>
    </source>
</evidence>
<comment type="function">
    <text evidence="12">Catalyzes the reversible phosphatidyl group transfer from one phosphatidylglycerol molecule to another to form cardiolipin (CL) (diphosphatidylglycerol) and glycerol.</text>
</comment>
<feature type="active site" evidence="12">
    <location>
        <position position="410"/>
    </location>
</feature>
<dbReference type="CDD" id="cd09112">
    <property type="entry name" value="PLDc_CLS_2"/>
    <property type="match status" value="1"/>
</dbReference>
<dbReference type="InterPro" id="IPR030874">
    <property type="entry name" value="Cardiolipin_synth_Firmi"/>
</dbReference>
<keyword evidence="5 12" id="KW-0812">Transmembrane</keyword>
<dbReference type="HAMAP" id="MF_01916">
    <property type="entry name" value="Cardiolipin_synth_Cls"/>
    <property type="match status" value="1"/>
</dbReference>
<feature type="active site" evidence="12">
    <location>
        <position position="412"/>
    </location>
</feature>
<protein>
    <recommendedName>
        <fullName evidence="12 13">Cardiolipin synthase</fullName>
        <shortName evidence="12">CL synthase</shortName>
        <ecNumber evidence="12 13">2.7.8.-</ecNumber>
    </recommendedName>
</protein>
<evidence type="ECO:0000256" key="8">
    <source>
        <dbReference type="ARBA" id="ARBA00023098"/>
    </source>
</evidence>
<proteinExistence type="inferred from homology"/>
<evidence type="ECO:0000313" key="16">
    <source>
        <dbReference type="Proteomes" id="UP000076630"/>
    </source>
</evidence>
<keyword evidence="3 12" id="KW-0444">Lipid biosynthesis</keyword>
<evidence type="ECO:0000256" key="1">
    <source>
        <dbReference type="ARBA" id="ARBA00004651"/>
    </source>
</evidence>
<accession>A0A161U3L7</accession>
<dbReference type="GO" id="GO:0008808">
    <property type="term" value="F:cardiolipin synthase activity"/>
    <property type="evidence" value="ECO:0007669"/>
    <property type="project" value="UniProtKB-UniRule"/>
</dbReference>
<dbReference type="Gene3D" id="3.30.870.10">
    <property type="entry name" value="Endonuclease Chain A"/>
    <property type="match status" value="2"/>
</dbReference>
<evidence type="ECO:0000256" key="3">
    <source>
        <dbReference type="ARBA" id="ARBA00022516"/>
    </source>
</evidence>
<feature type="domain" description="PLD phosphodiesterase" evidence="14">
    <location>
        <begin position="224"/>
        <end position="251"/>
    </location>
</feature>
<dbReference type="SUPFAM" id="SSF56024">
    <property type="entry name" value="Phospholipase D/nuclease"/>
    <property type="match status" value="2"/>
</dbReference>
<feature type="active site" evidence="12">
    <location>
        <position position="417"/>
    </location>
</feature>
<keyword evidence="8 12" id="KW-0443">Lipid metabolism</keyword>
<comment type="caution">
    <text evidence="15">The sequence shown here is derived from an EMBL/GenBank/DDBJ whole genome shotgun (WGS) entry which is preliminary data.</text>
</comment>
<dbReference type="InterPro" id="IPR001736">
    <property type="entry name" value="PLipase_D/transphosphatidylase"/>
</dbReference>
<keyword evidence="7 12" id="KW-1133">Transmembrane helix</keyword>
<dbReference type="InterPro" id="IPR027379">
    <property type="entry name" value="CLS_N"/>
</dbReference>
<evidence type="ECO:0000256" key="6">
    <source>
        <dbReference type="ARBA" id="ARBA00022737"/>
    </source>
</evidence>
<feature type="active site" evidence="12">
    <location>
        <position position="236"/>
    </location>
</feature>
<comment type="catalytic activity">
    <reaction evidence="12">
        <text>2 a 1,2-diacyl-sn-glycero-3-phospho-(1'-sn-glycerol) = a cardiolipin + glycerol</text>
        <dbReference type="Rhea" id="RHEA:31451"/>
        <dbReference type="ChEBI" id="CHEBI:17754"/>
        <dbReference type="ChEBI" id="CHEBI:62237"/>
        <dbReference type="ChEBI" id="CHEBI:64716"/>
    </reaction>
</comment>
<keyword evidence="16" id="KW-1185">Reference proteome</keyword>
<comment type="subcellular location">
    <subcellularLocation>
        <location evidence="1 12">Cell membrane</location>
        <topology evidence="1 12">Multi-pass membrane protein</topology>
    </subcellularLocation>
</comment>
<dbReference type="RefSeq" id="WP_038986135.1">
    <property type="nucleotide sequence ID" value="NZ_JWJO01000021.1"/>
</dbReference>
<dbReference type="Pfam" id="PF13091">
    <property type="entry name" value="PLDc_2"/>
    <property type="match status" value="2"/>
</dbReference>
<dbReference type="Proteomes" id="UP000076630">
    <property type="component" value="Unassembled WGS sequence"/>
</dbReference>
<keyword evidence="11 12" id="KW-1208">Phospholipid metabolism</keyword>
<dbReference type="EC" id="2.7.8.-" evidence="12 13"/>
<gene>
    <name evidence="15" type="ORF">AV926_11585</name>
</gene>
<evidence type="ECO:0000256" key="12">
    <source>
        <dbReference type="HAMAP-Rule" id="MF_01916"/>
    </source>
</evidence>
<dbReference type="PANTHER" id="PTHR21248">
    <property type="entry name" value="CARDIOLIPIN SYNTHASE"/>
    <property type="match status" value="1"/>
</dbReference>
<keyword evidence="10 12" id="KW-0594">Phospholipid biosynthesis</keyword>
<feature type="active site" evidence="12">
    <location>
        <position position="229"/>
    </location>
</feature>